<evidence type="ECO:0000256" key="2">
    <source>
        <dbReference type="SAM" id="SignalP"/>
    </source>
</evidence>
<feature type="region of interest" description="Disordered" evidence="1">
    <location>
        <begin position="161"/>
        <end position="196"/>
    </location>
</feature>
<keyword evidence="4" id="KW-1185">Reference proteome</keyword>
<dbReference type="AlphaFoldDB" id="A0A4R2T1B4"/>
<evidence type="ECO:0000256" key="1">
    <source>
        <dbReference type="SAM" id="MobiDB-lite"/>
    </source>
</evidence>
<gene>
    <name evidence="3" type="ORF">EDC44_11175</name>
</gene>
<dbReference type="OrthoDB" id="8527419at2"/>
<dbReference type="EMBL" id="SLYB01000011">
    <property type="protein sequence ID" value="TCP95121.1"/>
    <property type="molecule type" value="Genomic_DNA"/>
</dbReference>
<comment type="caution">
    <text evidence="3">The sequence shown here is derived from an EMBL/GenBank/DDBJ whole genome shotgun (WGS) entry which is preliminary data.</text>
</comment>
<feature type="signal peptide" evidence="2">
    <location>
        <begin position="1"/>
        <end position="19"/>
    </location>
</feature>
<accession>A0A4R2T1B4</accession>
<evidence type="ECO:0008006" key="5">
    <source>
        <dbReference type="Google" id="ProtNLM"/>
    </source>
</evidence>
<proteinExistence type="predicted"/>
<dbReference type="Proteomes" id="UP000295763">
    <property type="component" value="Unassembled WGS sequence"/>
</dbReference>
<name>A0A4R2T1B4_9PAST</name>
<protein>
    <recommendedName>
        <fullName evidence="5">Chalcone isomerase-like protein</fullName>
    </recommendedName>
</protein>
<sequence length="210" mass="24226">MKLKHFFIALALLPSYVFADWLPVGKVEYNWGPFHIYNVTLSTETGHYEANQRPLMLTLQYEKPVEGKNFAITLMKEIDNKTYKDINSDQVVKDLQSILPDLRPNDVLHYVALPDRGYFIYNDTVLNKEFLGDINNAIVDIWLSPNSKYIVEKDKLTGKSTEKQNIKPITETPEVAPLEQENADPPMPTEQKHGEIKNRYKKAVKIPLFC</sequence>
<evidence type="ECO:0000313" key="3">
    <source>
        <dbReference type="EMBL" id="TCP95121.1"/>
    </source>
</evidence>
<keyword evidence="2" id="KW-0732">Signal</keyword>
<feature type="chain" id="PRO_5021028025" description="Chalcone isomerase-like protein" evidence="2">
    <location>
        <begin position="20"/>
        <end position="210"/>
    </location>
</feature>
<organism evidence="3 4">
    <name type="scientific">Cricetibacter osteomyelitidis</name>
    <dbReference type="NCBI Taxonomy" id="1521931"/>
    <lineage>
        <taxon>Bacteria</taxon>
        <taxon>Pseudomonadati</taxon>
        <taxon>Pseudomonadota</taxon>
        <taxon>Gammaproteobacteria</taxon>
        <taxon>Pasteurellales</taxon>
        <taxon>Pasteurellaceae</taxon>
        <taxon>Cricetibacter</taxon>
    </lineage>
</organism>
<evidence type="ECO:0000313" key="4">
    <source>
        <dbReference type="Proteomes" id="UP000295763"/>
    </source>
</evidence>
<reference evidence="3 4" key="1">
    <citation type="submission" date="2019-03" db="EMBL/GenBank/DDBJ databases">
        <title>Genomic Encyclopedia of Type Strains, Phase IV (KMG-IV): sequencing the most valuable type-strain genomes for metagenomic binning, comparative biology and taxonomic classification.</title>
        <authorList>
            <person name="Goeker M."/>
        </authorList>
    </citation>
    <scope>NUCLEOTIDE SEQUENCE [LARGE SCALE GENOMIC DNA]</scope>
    <source>
        <strain evidence="3 4">DSM 28404</strain>
    </source>
</reference>
<dbReference type="RefSeq" id="WP_131976711.1">
    <property type="nucleotide sequence ID" value="NZ_SLYB01000011.1"/>
</dbReference>